<feature type="non-terminal residue" evidence="5">
    <location>
        <position position="85"/>
    </location>
</feature>
<accession>A0ABS5T0A5</accession>
<dbReference type="PANTHER" id="PTHR33293">
    <property type="entry name" value="INSERTION ELEMENT IS1 1 PROTEIN INSB-RELATED"/>
    <property type="match status" value="1"/>
</dbReference>
<evidence type="ECO:0000256" key="3">
    <source>
        <dbReference type="ARBA" id="ARBA00022578"/>
    </source>
</evidence>
<comment type="similarity">
    <text evidence="2">Belongs to the transposase 27 family.</text>
</comment>
<keyword evidence="4" id="KW-0233">DNA recombination</keyword>
<evidence type="ECO:0000256" key="2">
    <source>
        <dbReference type="ARBA" id="ARBA00008841"/>
    </source>
</evidence>
<keyword evidence="3" id="KW-0815">Transposition</keyword>
<dbReference type="PANTHER" id="PTHR33293:SF1">
    <property type="entry name" value="INSERTION ELEMENT IS1 1 PROTEIN INSB-RELATED"/>
    <property type="match status" value="1"/>
</dbReference>
<gene>
    <name evidence="5" type="ORF">HH682_15545</name>
</gene>
<protein>
    <submittedName>
        <fullName evidence="5">IS1 family transposase</fullName>
    </submittedName>
</protein>
<evidence type="ECO:0000313" key="6">
    <source>
        <dbReference type="Proteomes" id="UP000790096"/>
    </source>
</evidence>
<evidence type="ECO:0000256" key="1">
    <source>
        <dbReference type="ARBA" id="ARBA00004091"/>
    </source>
</evidence>
<proteinExistence type="inferred from homology"/>
<dbReference type="Pfam" id="PF03400">
    <property type="entry name" value="DDE_Tnp_IS1"/>
    <property type="match status" value="1"/>
</dbReference>
<dbReference type="RefSeq" id="WP_214238377.1">
    <property type="nucleotide sequence ID" value="NZ_JABBFR010000085.1"/>
</dbReference>
<feature type="non-terminal residue" evidence="5">
    <location>
        <position position="1"/>
    </location>
</feature>
<dbReference type="Proteomes" id="UP000790096">
    <property type="component" value="Unassembled WGS sequence"/>
</dbReference>
<keyword evidence="6" id="KW-1185">Reference proteome</keyword>
<sequence>ERTITTLERLLNLLSAFEIVVWMTDGWPLYESRLKGKFHVISKRYTQRIERHNLNLRQHLARLGRKSLSFSKSVELHDKVIGYYL</sequence>
<dbReference type="InterPro" id="IPR051354">
    <property type="entry name" value="Transposase_27_IS1"/>
</dbReference>
<name>A0ABS5T0A5_9GAMM</name>
<evidence type="ECO:0000256" key="4">
    <source>
        <dbReference type="ARBA" id="ARBA00023172"/>
    </source>
</evidence>
<dbReference type="InterPro" id="IPR005063">
    <property type="entry name" value="Transposase_27"/>
</dbReference>
<dbReference type="EMBL" id="JABBFR010000085">
    <property type="protein sequence ID" value="MBT0725780.1"/>
    <property type="molecule type" value="Genomic_DNA"/>
</dbReference>
<organism evidence="5 6">
    <name type="scientific">Rosenbergiella gaditana</name>
    <dbReference type="NCBI Taxonomy" id="2726987"/>
    <lineage>
        <taxon>Bacteria</taxon>
        <taxon>Pseudomonadati</taxon>
        <taxon>Pseudomonadota</taxon>
        <taxon>Gammaproteobacteria</taxon>
        <taxon>Enterobacterales</taxon>
        <taxon>Erwiniaceae</taxon>
        <taxon>Rosenbergiella</taxon>
    </lineage>
</organism>
<comment type="function">
    <text evidence="1">Absolutely required for transposition of IS1.</text>
</comment>
<reference evidence="5 6" key="1">
    <citation type="submission" date="2020-04" db="EMBL/GenBank/DDBJ databases">
        <title>Genome sequencing of Rosenbergiella species.</title>
        <authorList>
            <person name="Alvarez-Perez S."/>
            <person name="Lievens B."/>
        </authorList>
    </citation>
    <scope>NUCLEOTIDE SEQUENCE [LARGE SCALE GENOMIC DNA]</scope>
    <source>
        <strain evidence="5 6">S61</strain>
    </source>
</reference>
<evidence type="ECO:0000313" key="5">
    <source>
        <dbReference type="EMBL" id="MBT0725780.1"/>
    </source>
</evidence>
<comment type="caution">
    <text evidence="5">The sequence shown here is derived from an EMBL/GenBank/DDBJ whole genome shotgun (WGS) entry which is preliminary data.</text>
</comment>